<gene>
    <name evidence="8" type="ORF">GGR13_002991</name>
</gene>
<dbReference type="Pfam" id="PF02646">
    <property type="entry name" value="RmuC"/>
    <property type="match status" value="1"/>
</dbReference>
<dbReference type="EMBL" id="JACHOR010000005">
    <property type="protein sequence ID" value="MBB5747370.1"/>
    <property type="molecule type" value="Genomic_DNA"/>
</dbReference>
<keyword evidence="5" id="KW-0233">DNA recombination</keyword>
<reference evidence="8 9" key="1">
    <citation type="submission" date="2020-08" db="EMBL/GenBank/DDBJ databases">
        <title>Genomic Encyclopedia of Type Strains, Phase IV (KMG-IV): sequencing the most valuable type-strain genomes for metagenomic binning, comparative biology and taxonomic classification.</title>
        <authorList>
            <person name="Goeker M."/>
        </authorList>
    </citation>
    <scope>NUCLEOTIDE SEQUENCE [LARGE SCALE GENOMIC DNA]</scope>
    <source>
        <strain evidence="8 9">DSM 4737</strain>
    </source>
</reference>
<evidence type="ECO:0000256" key="7">
    <source>
        <dbReference type="SAM" id="Phobius"/>
    </source>
</evidence>
<evidence type="ECO:0000256" key="1">
    <source>
        <dbReference type="ARBA" id="ARBA00003416"/>
    </source>
</evidence>
<feature type="coiled-coil region" evidence="6">
    <location>
        <begin position="411"/>
        <end position="438"/>
    </location>
</feature>
<dbReference type="PANTHER" id="PTHR30563">
    <property type="entry name" value="DNA RECOMBINATION PROTEIN RMUC"/>
    <property type="match status" value="1"/>
</dbReference>
<comment type="similarity">
    <text evidence="2">Belongs to the RmuC family.</text>
</comment>
<accession>A0A7W9FFI9</accession>
<dbReference type="InterPro" id="IPR003798">
    <property type="entry name" value="DNA_recombination_RmuC"/>
</dbReference>
<evidence type="ECO:0000256" key="6">
    <source>
        <dbReference type="SAM" id="Coils"/>
    </source>
</evidence>
<evidence type="ECO:0000313" key="8">
    <source>
        <dbReference type="EMBL" id="MBB5747370.1"/>
    </source>
</evidence>
<sequence length="472" mass="51966">MPETDLFQLLILLLAGIAVIVGFLAWRAVGAVAEGQRRAETDDRAGAAVRAEFASLRADLDRANATQRMELQNGLKALSDSLDNRLGGLTANLNLHFTSFADVQKKTGDALAETQRLRLNDVNATLGKLTETLTAQQIEGRKAMAEELEKVRVTLTDNLAGLRKENEAKLEEMRKTVDEKLQSTLDQRLDANFKQVSDRLESVQKGLGEMQSLATGVGDLKRVLTNVKSRGTWGEVQLGALLEDTLTSEQYAAQVQVRPRSLERVDFAVRLPGQDDDGQVWIPIDCKFPHEDYARLVAAQESANPVEAEAAGKALERAVMAQAKIMAEKYIQPPHTTDFAYMYLPTEGLFAEIVRREGFTAELRARHKVEIAGPSTLTAMLNALRVGFRSLQIQKKSSEVWTELGKVKSAFEKYGETLEAVDKKLDEAKNKVADVGRKHRAVVHSLRNVESLPALEVVSVAALPEPSDQAAE</sequence>
<protein>
    <recommendedName>
        <fullName evidence="3">DNA recombination protein RmuC homolog</fullName>
    </recommendedName>
</protein>
<keyword evidence="7" id="KW-0812">Transmembrane</keyword>
<dbReference type="Proteomes" id="UP000545037">
    <property type="component" value="Unassembled WGS sequence"/>
</dbReference>
<dbReference type="GO" id="GO:0006310">
    <property type="term" value="P:DNA recombination"/>
    <property type="evidence" value="ECO:0007669"/>
    <property type="project" value="UniProtKB-KW"/>
</dbReference>
<dbReference type="AlphaFoldDB" id="A0A7W9FFI9"/>
<name>A0A7W9FFI9_9CAUL</name>
<evidence type="ECO:0000256" key="5">
    <source>
        <dbReference type="ARBA" id="ARBA00023172"/>
    </source>
</evidence>
<evidence type="ECO:0000256" key="3">
    <source>
        <dbReference type="ARBA" id="ARBA00021840"/>
    </source>
</evidence>
<keyword evidence="7" id="KW-1133">Transmembrane helix</keyword>
<evidence type="ECO:0000256" key="4">
    <source>
        <dbReference type="ARBA" id="ARBA00023054"/>
    </source>
</evidence>
<dbReference type="PANTHER" id="PTHR30563:SF0">
    <property type="entry name" value="DNA RECOMBINATION PROTEIN RMUC"/>
    <property type="match status" value="1"/>
</dbReference>
<keyword evidence="9" id="KW-1185">Reference proteome</keyword>
<feature type="transmembrane region" description="Helical" evidence="7">
    <location>
        <begin position="6"/>
        <end position="29"/>
    </location>
</feature>
<organism evidence="8 9">
    <name type="scientific">Brevundimonas variabilis</name>
    <dbReference type="NCBI Taxonomy" id="74312"/>
    <lineage>
        <taxon>Bacteria</taxon>
        <taxon>Pseudomonadati</taxon>
        <taxon>Pseudomonadota</taxon>
        <taxon>Alphaproteobacteria</taxon>
        <taxon>Caulobacterales</taxon>
        <taxon>Caulobacteraceae</taxon>
        <taxon>Brevundimonas</taxon>
    </lineage>
</organism>
<proteinExistence type="inferred from homology"/>
<comment type="caution">
    <text evidence="8">The sequence shown here is derived from an EMBL/GenBank/DDBJ whole genome shotgun (WGS) entry which is preliminary data.</text>
</comment>
<comment type="function">
    <text evidence="1">Involved in DNA recombination.</text>
</comment>
<keyword evidence="4 6" id="KW-0175">Coiled coil</keyword>
<keyword evidence="7" id="KW-0472">Membrane</keyword>
<feature type="coiled-coil region" evidence="6">
    <location>
        <begin position="145"/>
        <end position="183"/>
    </location>
</feature>
<dbReference type="RefSeq" id="WP_221230730.1">
    <property type="nucleotide sequence ID" value="NZ_JACHOR010000005.1"/>
</dbReference>
<evidence type="ECO:0000256" key="2">
    <source>
        <dbReference type="ARBA" id="ARBA00009840"/>
    </source>
</evidence>
<evidence type="ECO:0000313" key="9">
    <source>
        <dbReference type="Proteomes" id="UP000545037"/>
    </source>
</evidence>